<evidence type="ECO:0000313" key="2">
    <source>
        <dbReference type="Proteomes" id="UP001196136"/>
    </source>
</evidence>
<proteinExistence type="predicted"/>
<dbReference type="EMBL" id="JAHZSV010000022">
    <property type="protein sequence ID" value="MBW8201009.1"/>
    <property type="molecule type" value="Genomic_DNA"/>
</dbReference>
<organism evidence="1 2">
    <name type="scientific">Flagellimonas abyssi</name>
    <dbReference type="NCBI Taxonomy" id="2864871"/>
    <lineage>
        <taxon>Bacteria</taxon>
        <taxon>Pseudomonadati</taxon>
        <taxon>Bacteroidota</taxon>
        <taxon>Flavobacteriia</taxon>
        <taxon>Flavobacteriales</taxon>
        <taxon>Flavobacteriaceae</taxon>
        <taxon>Flagellimonas</taxon>
    </lineage>
</organism>
<name>A0ABS7ETT2_9FLAO</name>
<dbReference type="Proteomes" id="UP001196136">
    <property type="component" value="Unassembled WGS sequence"/>
</dbReference>
<protein>
    <submittedName>
        <fullName evidence="1">Uncharacterized protein</fullName>
    </submittedName>
</protein>
<sequence>MHNSYIEQSIKIVEVFSTSVSSIEQAEFLLDKLQEEFPCYEINFDLEDCDNILRVASVGSNIDSEMVILIMDKHGAKIQIL</sequence>
<gene>
    <name evidence="1" type="ORF">K1F36_14350</name>
</gene>
<accession>A0ABS7ETT2</accession>
<evidence type="ECO:0000313" key="1">
    <source>
        <dbReference type="EMBL" id="MBW8201009.1"/>
    </source>
</evidence>
<reference evidence="1 2" key="1">
    <citation type="submission" date="2021-08" db="EMBL/GenBank/DDBJ databases">
        <title>Muricauda profundi sp. nov., a marine bacterium isolated from deep seawater of the Mariana Trench.</title>
        <authorList>
            <person name="Wei Y."/>
        </authorList>
    </citation>
    <scope>NUCLEOTIDE SEQUENCE [LARGE SCALE GENOMIC DNA]</scope>
    <source>
        <strain evidence="1 2">W52</strain>
    </source>
</reference>
<comment type="caution">
    <text evidence="1">The sequence shown here is derived from an EMBL/GenBank/DDBJ whole genome shotgun (WGS) entry which is preliminary data.</text>
</comment>
<keyword evidence="2" id="KW-1185">Reference proteome</keyword>
<dbReference type="RefSeq" id="WP_220114454.1">
    <property type="nucleotide sequence ID" value="NZ_JAHZSV010000022.1"/>
</dbReference>